<dbReference type="PANTHER" id="PTHR24305:SF180">
    <property type="entry name" value="P450, PUTATIVE (EUROFUNG)-RELATED"/>
    <property type="match status" value="1"/>
</dbReference>
<comment type="cofactor">
    <cofactor evidence="1">
        <name>heme</name>
        <dbReference type="ChEBI" id="CHEBI:30413"/>
    </cofactor>
</comment>
<proteinExistence type="predicted"/>
<dbReference type="InterPro" id="IPR050121">
    <property type="entry name" value="Cytochrome_P450_monoxygenase"/>
</dbReference>
<dbReference type="InterPro" id="IPR002401">
    <property type="entry name" value="Cyt_P450_E_grp-I"/>
</dbReference>
<evidence type="ECO:0000313" key="3">
    <source>
        <dbReference type="Proteomes" id="UP000504638"/>
    </source>
</evidence>
<dbReference type="GO" id="GO:0016705">
    <property type="term" value="F:oxidoreductase activity, acting on paired donors, with incorporation or reduction of molecular oxygen"/>
    <property type="evidence" value="ECO:0007669"/>
    <property type="project" value="InterPro"/>
</dbReference>
<evidence type="ECO:0000313" key="4">
    <source>
        <dbReference type="RefSeq" id="XP_033532157.1"/>
    </source>
</evidence>
<dbReference type="GO" id="GO:0005506">
    <property type="term" value="F:iron ion binding"/>
    <property type="evidence" value="ECO:0007669"/>
    <property type="project" value="InterPro"/>
</dbReference>
<dbReference type="GeneID" id="54420421"/>
<evidence type="ECO:0000256" key="1">
    <source>
        <dbReference type="PIRSR" id="PIRSR602401-1"/>
    </source>
</evidence>
<keyword evidence="1" id="KW-0349">Heme</keyword>
<dbReference type="PANTHER" id="PTHR24305">
    <property type="entry name" value="CYTOCHROME P450"/>
    <property type="match status" value="1"/>
</dbReference>
<dbReference type="RefSeq" id="XP_033532157.1">
    <property type="nucleotide sequence ID" value="XM_033679851.1"/>
</dbReference>
<organism evidence="2">
    <name type="scientific">Eremomyces bilateralis CBS 781.70</name>
    <dbReference type="NCBI Taxonomy" id="1392243"/>
    <lineage>
        <taxon>Eukaryota</taxon>
        <taxon>Fungi</taxon>
        <taxon>Dikarya</taxon>
        <taxon>Ascomycota</taxon>
        <taxon>Pezizomycotina</taxon>
        <taxon>Dothideomycetes</taxon>
        <taxon>Dothideomycetes incertae sedis</taxon>
        <taxon>Eremomycetales</taxon>
        <taxon>Eremomycetaceae</taxon>
        <taxon>Eremomyces</taxon>
    </lineage>
</organism>
<gene>
    <name evidence="2 4" type="ORF">P152DRAFT_460223</name>
</gene>
<protein>
    <submittedName>
        <fullName evidence="2 4">Cytochrome P450</fullName>
    </submittedName>
</protein>
<dbReference type="SUPFAM" id="SSF48264">
    <property type="entry name" value="Cytochrome P450"/>
    <property type="match status" value="1"/>
</dbReference>
<accession>A0A6G1FXX8</accession>
<dbReference type="Proteomes" id="UP000504638">
    <property type="component" value="Unplaced"/>
</dbReference>
<dbReference type="GO" id="GO:0004497">
    <property type="term" value="F:monooxygenase activity"/>
    <property type="evidence" value="ECO:0007669"/>
    <property type="project" value="InterPro"/>
</dbReference>
<dbReference type="OrthoDB" id="3934656at2759"/>
<dbReference type="Pfam" id="PF00067">
    <property type="entry name" value="p450"/>
    <property type="match status" value="1"/>
</dbReference>
<keyword evidence="3" id="KW-1185">Reference proteome</keyword>
<dbReference type="CDD" id="cd11060">
    <property type="entry name" value="CYP57A1-like"/>
    <property type="match status" value="1"/>
</dbReference>
<dbReference type="InterPro" id="IPR001128">
    <property type="entry name" value="Cyt_P450"/>
</dbReference>
<dbReference type="Gene3D" id="1.10.630.10">
    <property type="entry name" value="Cytochrome P450"/>
    <property type="match status" value="1"/>
</dbReference>
<dbReference type="EMBL" id="ML975165">
    <property type="protein sequence ID" value="KAF1810526.1"/>
    <property type="molecule type" value="Genomic_DNA"/>
</dbReference>
<dbReference type="InterPro" id="IPR036396">
    <property type="entry name" value="Cyt_P450_sf"/>
</dbReference>
<dbReference type="PRINTS" id="PR00385">
    <property type="entry name" value="P450"/>
</dbReference>
<dbReference type="GO" id="GO:0020037">
    <property type="term" value="F:heme binding"/>
    <property type="evidence" value="ECO:0007669"/>
    <property type="project" value="InterPro"/>
</dbReference>
<keyword evidence="1" id="KW-0479">Metal-binding</keyword>
<sequence>MDALPGLPDGLLARLALLATVALVSSCVWSYLRSPLRHVPGPFFARISDLWRVGSWWTGHAQLTLIQLHRRFGSAVRLGPNMISLSDSNLINVVYSSKTPWIKSDMYASNDVVVDGVVTSNLFNTTDQAWHTKMVKPLRNIGTVTKTLAFEPAVDETIEIFCSKLDQMASEGVVVPMEKWLLWFAYDCLHKLTFGYHRGYLETGSDVGNFIKDAYGGLIYFGLCVNMPLLDRFLMKNPLMKPFLGPPPFLWAFQQAYADVAERKRKHEAEGTSPGSSDFLDLFLGARDSFPDIVSNDDVVVNYLFVNLVAGSDNTGISLAAIVYHVYRNPRILEKLRNELEVEKVNGTLPASYRDTSRLPYLDAVVHEGLRIHPPIGLPLERVVPASGWQMPDGGPFIPAGTKVGMNSWVSNRDEKTFGPEDVDEFVPERWMPRNGESDEAWKGRLGRMKSLMLTFGFGTRICTGKSVAMMELYKVVGTLVGKYDMTFMTPEWKMENIWFVFPSGFDVKIQQRR</sequence>
<name>A0A6G1FXX8_9PEZI</name>
<dbReference type="PRINTS" id="PR00463">
    <property type="entry name" value="EP450I"/>
</dbReference>
<reference evidence="4" key="2">
    <citation type="submission" date="2020-04" db="EMBL/GenBank/DDBJ databases">
        <authorList>
            <consortium name="NCBI Genome Project"/>
        </authorList>
    </citation>
    <scope>NUCLEOTIDE SEQUENCE</scope>
    <source>
        <strain evidence="4">CBS 781.70</strain>
    </source>
</reference>
<evidence type="ECO:0000313" key="2">
    <source>
        <dbReference type="EMBL" id="KAF1810526.1"/>
    </source>
</evidence>
<reference evidence="2 4" key="1">
    <citation type="submission" date="2020-01" db="EMBL/GenBank/DDBJ databases">
        <authorList>
            <consortium name="DOE Joint Genome Institute"/>
            <person name="Haridas S."/>
            <person name="Albert R."/>
            <person name="Binder M."/>
            <person name="Bloem J."/>
            <person name="Labutti K."/>
            <person name="Salamov A."/>
            <person name="Andreopoulos B."/>
            <person name="Baker S.E."/>
            <person name="Barry K."/>
            <person name="Bills G."/>
            <person name="Bluhm B.H."/>
            <person name="Cannon C."/>
            <person name="Castanera R."/>
            <person name="Culley D.E."/>
            <person name="Daum C."/>
            <person name="Ezra D."/>
            <person name="Gonzalez J.B."/>
            <person name="Henrissat B."/>
            <person name="Kuo A."/>
            <person name="Liang C."/>
            <person name="Lipzen A."/>
            <person name="Lutzoni F."/>
            <person name="Magnuson J."/>
            <person name="Mondo S."/>
            <person name="Nolan M."/>
            <person name="Ohm R."/>
            <person name="Pangilinan J."/>
            <person name="Park H.-J."/>
            <person name="Ramirez L."/>
            <person name="Alfaro M."/>
            <person name="Sun H."/>
            <person name="Tritt A."/>
            <person name="Yoshinaga Y."/>
            <person name="Zwiers L.-H."/>
            <person name="Turgeon B.G."/>
            <person name="Goodwin S.B."/>
            <person name="Spatafora J.W."/>
            <person name="Crous P.W."/>
            <person name="Grigoriev I.V."/>
        </authorList>
    </citation>
    <scope>NUCLEOTIDE SEQUENCE</scope>
    <source>
        <strain evidence="2 4">CBS 781.70</strain>
    </source>
</reference>
<keyword evidence="1" id="KW-0408">Iron</keyword>
<dbReference type="AlphaFoldDB" id="A0A6G1FXX8"/>
<reference evidence="4" key="3">
    <citation type="submission" date="2025-04" db="UniProtKB">
        <authorList>
            <consortium name="RefSeq"/>
        </authorList>
    </citation>
    <scope>IDENTIFICATION</scope>
    <source>
        <strain evidence="4">CBS 781.70</strain>
    </source>
</reference>
<feature type="binding site" description="axial binding residue" evidence="1">
    <location>
        <position position="463"/>
    </location>
    <ligand>
        <name>heme</name>
        <dbReference type="ChEBI" id="CHEBI:30413"/>
    </ligand>
    <ligandPart>
        <name>Fe</name>
        <dbReference type="ChEBI" id="CHEBI:18248"/>
    </ligandPart>
</feature>